<gene>
    <name evidence="2" type="ORF">TELCIR_21538</name>
</gene>
<dbReference type="PANTHER" id="PTHR22947:SF39">
    <property type="entry name" value="MSP DOMAIN-CONTAINING PROTEIN"/>
    <property type="match status" value="1"/>
</dbReference>
<reference evidence="2 3" key="1">
    <citation type="submission" date="2015-09" db="EMBL/GenBank/DDBJ databases">
        <title>Draft genome of the parasitic nematode Teladorsagia circumcincta isolate WARC Sus (inbred).</title>
        <authorList>
            <person name="Mitreva M."/>
        </authorList>
    </citation>
    <scope>NUCLEOTIDE SEQUENCE [LARGE SCALE GENOMIC DNA]</scope>
    <source>
        <strain evidence="2 3">S</strain>
    </source>
</reference>
<dbReference type="PANTHER" id="PTHR22947">
    <property type="entry name" value="MAJOR SPERM PROTEIN"/>
    <property type="match status" value="1"/>
</dbReference>
<accession>A0A2G9TGE0</accession>
<dbReference type="Proteomes" id="UP000230423">
    <property type="component" value="Unassembled WGS sequence"/>
</dbReference>
<dbReference type="InterPro" id="IPR013783">
    <property type="entry name" value="Ig-like_fold"/>
</dbReference>
<dbReference type="OrthoDB" id="5854731at2759"/>
<dbReference type="SUPFAM" id="SSF49354">
    <property type="entry name" value="PapD-like"/>
    <property type="match status" value="1"/>
</dbReference>
<keyword evidence="3" id="KW-1185">Reference proteome</keyword>
<dbReference type="InterPro" id="IPR008962">
    <property type="entry name" value="PapD-like_sf"/>
</dbReference>
<dbReference type="InterPro" id="IPR000535">
    <property type="entry name" value="MSP_dom"/>
</dbReference>
<evidence type="ECO:0000313" key="3">
    <source>
        <dbReference type="Proteomes" id="UP000230423"/>
    </source>
</evidence>
<dbReference type="AlphaFoldDB" id="A0A2G9TGE0"/>
<name>A0A2G9TGE0_TELCI</name>
<evidence type="ECO:0000313" key="2">
    <source>
        <dbReference type="EMBL" id="PIO57059.1"/>
    </source>
</evidence>
<dbReference type="InterPro" id="IPR051774">
    <property type="entry name" value="Sperm-specific_class_P"/>
</dbReference>
<evidence type="ECO:0000259" key="1">
    <source>
        <dbReference type="PROSITE" id="PS50202"/>
    </source>
</evidence>
<dbReference type="Gene3D" id="2.60.40.10">
    <property type="entry name" value="Immunoglobulins"/>
    <property type="match status" value="1"/>
</dbReference>
<dbReference type="PROSITE" id="PS50202">
    <property type="entry name" value="MSP"/>
    <property type="match status" value="1"/>
</dbReference>
<dbReference type="Pfam" id="PF00635">
    <property type="entry name" value="Motile_Sperm"/>
    <property type="match status" value="1"/>
</dbReference>
<dbReference type="EMBL" id="KZ371621">
    <property type="protein sequence ID" value="PIO57059.1"/>
    <property type="molecule type" value="Genomic_DNA"/>
</dbReference>
<sequence>MYIAGGIKLSASSLAWEPKKGQQVLKVTNNLKKKQAMKLKCSNNEMYKVNPVFAMLDVGKSLDIVISRTGGPVKPEKILVLTTPVGKSFFSKDYCTSFGNYNRF</sequence>
<proteinExistence type="predicted"/>
<feature type="domain" description="MSP" evidence="1">
    <location>
        <begin position="1"/>
        <end position="104"/>
    </location>
</feature>
<organism evidence="2 3">
    <name type="scientific">Teladorsagia circumcincta</name>
    <name type="common">Brown stomach worm</name>
    <name type="synonym">Ostertagia circumcincta</name>
    <dbReference type="NCBI Taxonomy" id="45464"/>
    <lineage>
        <taxon>Eukaryota</taxon>
        <taxon>Metazoa</taxon>
        <taxon>Ecdysozoa</taxon>
        <taxon>Nematoda</taxon>
        <taxon>Chromadorea</taxon>
        <taxon>Rhabditida</taxon>
        <taxon>Rhabditina</taxon>
        <taxon>Rhabditomorpha</taxon>
        <taxon>Strongyloidea</taxon>
        <taxon>Trichostrongylidae</taxon>
        <taxon>Teladorsagia</taxon>
    </lineage>
</organism>
<protein>
    <submittedName>
        <fullName evidence="2">MSP domain protein</fullName>
    </submittedName>
</protein>